<keyword evidence="2" id="KW-1185">Reference proteome</keyword>
<dbReference type="WBParaSite" id="TCNE_0002000801-mRNA-1">
    <property type="protein sequence ID" value="TCNE_0002000801-mRNA-1"/>
    <property type="gene ID" value="TCNE_0002000801"/>
</dbReference>
<name>A0A183VGY4_TOXCA</name>
<proteinExistence type="predicted"/>
<evidence type="ECO:0000313" key="1">
    <source>
        <dbReference type="EMBL" id="VDM51325.1"/>
    </source>
</evidence>
<gene>
    <name evidence="1" type="ORF">TCNE_LOCUS20004</name>
</gene>
<protein>
    <submittedName>
        <fullName evidence="3">Secreted protein</fullName>
    </submittedName>
</protein>
<dbReference type="Proteomes" id="UP000050794">
    <property type="component" value="Unassembled WGS sequence"/>
</dbReference>
<evidence type="ECO:0000313" key="2">
    <source>
        <dbReference type="Proteomes" id="UP000050794"/>
    </source>
</evidence>
<dbReference type="AlphaFoldDB" id="A0A183VGY4"/>
<reference evidence="1 2" key="2">
    <citation type="submission" date="2018-11" db="EMBL/GenBank/DDBJ databases">
        <authorList>
            <consortium name="Pathogen Informatics"/>
        </authorList>
    </citation>
    <scope>NUCLEOTIDE SEQUENCE [LARGE SCALE GENOMIC DNA]</scope>
</reference>
<evidence type="ECO:0000313" key="3">
    <source>
        <dbReference type="WBParaSite" id="TCNE_0002000801-mRNA-1"/>
    </source>
</evidence>
<accession>A0A183VGY4</accession>
<organism evidence="2 3">
    <name type="scientific">Toxocara canis</name>
    <name type="common">Canine roundworm</name>
    <dbReference type="NCBI Taxonomy" id="6265"/>
    <lineage>
        <taxon>Eukaryota</taxon>
        <taxon>Metazoa</taxon>
        <taxon>Ecdysozoa</taxon>
        <taxon>Nematoda</taxon>
        <taxon>Chromadorea</taxon>
        <taxon>Rhabditida</taxon>
        <taxon>Spirurina</taxon>
        <taxon>Ascaridomorpha</taxon>
        <taxon>Ascaridoidea</taxon>
        <taxon>Toxocaridae</taxon>
        <taxon>Toxocara</taxon>
    </lineage>
</organism>
<reference evidence="3" key="1">
    <citation type="submission" date="2016-06" db="UniProtKB">
        <authorList>
            <consortium name="WormBaseParasite"/>
        </authorList>
    </citation>
    <scope>IDENTIFICATION</scope>
</reference>
<dbReference type="EMBL" id="UYWY01027966">
    <property type="protein sequence ID" value="VDM51325.1"/>
    <property type="molecule type" value="Genomic_DNA"/>
</dbReference>
<sequence>MDDYRTAYTWRVLELLCSMWPILETSCSKRASYASNSAHQGGGIGAEKQTHSSHSWSSESVFSHVVGREEALSASFTTCVPPVFSQTFDFYFGETEHAMRAVHPSRLRFGANRYAIISSLY</sequence>